<evidence type="ECO:0000259" key="3">
    <source>
        <dbReference type="Pfam" id="PF24798"/>
    </source>
</evidence>
<gene>
    <name evidence="4" type="ORF">MDA_GLEAN10007569</name>
</gene>
<feature type="domain" description="CFAP74 second Ig-like" evidence="1">
    <location>
        <begin position="107"/>
        <end position="176"/>
    </location>
</feature>
<proteinExistence type="predicted"/>
<dbReference type="PANTHER" id="PTHR22538:SF0">
    <property type="entry name" value="CILIA- AND FLAGELLA-ASSOCIATED PROTEIN 74"/>
    <property type="match status" value="1"/>
</dbReference>
<dbReference type="InterPro" id="IPR056310">
    <property type="entry name" value="Ig-CFAP74_4th"/>
</dbReference>
<dbReference type="Pfam" id="PF24778">
    <property type="entry name" value="Ig-CFAP74_3rd"/>
    <property type="match status" value="1"/>
</dbReference>
<dbReference type="Gene3D" id="2.60.40.10">
    <property type="entry name" value="Immunoglobulins"/>
    <property type="match status" value="1"/>
</dbReference>
<organism evidence="4 5">
    <name type="scientific">Myotis davidii</name>
    <name type="common">David's myotis</name>
    <dbReference type="NCBI Taxonomy" id="225400"/>
    <lineage>
        <taxon>Eukaryota</taxon>
        <taxon>Metazoa</taxon>
        <taxon>Chordata</taxon>
        <taxon>Craniata</taxon>
        <taxon>Vertebrata</taxon>
        <taxon>Euteleostomi</taxon>
        <taxon>Mammalia</taxon>
        <taxon>Eutheria</taxon>
        <taxon>Laurasiatheria</taxon>
        <taxon>Chiroptera</taxon>
        <taxon>Yangochiroptera</taxon>
        <taxon>Vespertilionidae</taxon>
        <taxon>Myotis</taxon>
    </lineage>
</organism>
<dbReference type="Pfam" id="PF24798">
    <property type="entry name" value="Ig-CFAP74_4th"/>
    <property type="match status" value="1"/>
</dbReference>
<reference evidence="5" key="1">
    <citation type="journal article" date="2013" name="Science">
        <title>Comparative analysis of bat genomes provides insight into the evolution of flight and immunity.</title>
        <authorList>
            <person name="Zhang G."/>
            <person name="Cowled C."/>
            <person name="Shi Z."/>
            <person name="Huang Z."/>
            <person name="Bishop-Lilly K.A."/>
            <person name="Fang X."/>
            <person name="Wynne J.W."/>
            <person name="Xiong Z."/>
            <person name="Baker M.L."/>
            <person name="Zhao W."/>
            <person name="Tachedjian M."/>
            <person name="Zhu Y."/>
            <person name="Zhou P."/>
            <person name="Jiang X."/>
            <person name="Ng J."/>
            <person name="Yang L."/>
            <person name="Wu L."/>
            <person name="Xiao J."/>
            <person name="Feng Y."/>
            <person name="Chen Y."/>
            <person name="Sun X."/>
            <person name="Zhang Y."/>
            <person name="Marsh G.A."/>
            <person name="Crameri G."/>
            <person name="Broder C.C."/>
            <person name="Frey K.G."/>
            <person name="Wang L.F."/>
            <person name="Wang J."/>
        </authorList>
    </citation>
    <scope>NUCLEOTIDE SEQUENCE [LARGE SCALE GENOMIC DNA]</scope>
</reference>
<evidence type="ECO:0000313" key="4">
    <source>
        <dbReference type="EMBL" id="ELK23636.1"/>
    </source>
</evidence>
<name>L5LCN7_MYODS</name>
<dbReference type="InterPro" id="IPR013783">
    <property type="entry name" value="Ig-like_fold"/>
</dbReference>
<feature type="domain" description="CFAP74 third Ig-like" evidence="2">
    <location>
        <begin position="267"/>
        <end position="379"/>
    </location>
</feature>
<dbReference type="Pfam" id="PF24770">
    <property type="entry name" value="Ig-CFAP74_2"/>
    <property type="match status" value="2"/>
</dbReference>
<evidence type="ECO:0000259" key="2">
    <source>
        <dbReference type="Pfam" id="PF24778"/>
    </source>
</evidence>
<dbReference type="Proteomes" id="UP000010556">
    <property type="component" value="Unassembled WGS sequence"/>
</dbReference>
<dbReference type="InterPro" id="IPR056307">
    <property type="entry name" value="Ig-CFAP74_3rd"/>
</dbReference>
<dbReference type="EMBL" id="KB113360">
    <property type="protein sequence ID" value="ELK23636.1"/>
    <property type="molecule type" value="Genomic_DNA"/>
</dbReference>
<evidence type="ECO:0000259" key="1">
    <source>
        <dbReference type="Pfam" id="PF24770"/>
    </source>
</evidence>
<dbReference type="AlphaFoldDB" id="L5LCN7"/>
<dbReference type="eggNOG" id="ENOG502QPUP">
    <property type="taxonomic scope" value="Eukaryota"/>
</dbReference>
<dbReference type="PANTHER" id="PTHR22538">
    <property type="entry name" value="CILIA- AND FLAGELLA-ASSOCIATED PROTEIN 74"/>
    <property type="match status" value="1"/>
</dbReference>
<sequence>MSAISSESIQGASGSLSWEDQTLVEPEISGLWNKGYKAHEVPKEEVDRKPVGGTKMEKDILARTVEQLRSRVVHKQVEKDLEGMIWFLAQTGRFSVPLKCSIKQCSLSLDKELINFGSYVVGETASRVITLSNIGALGTGFRVQLESEPCELELGQSPVRVSEDVSTALHVYSEEQMEITLGEVSQAHLLVCWPLGRRPFPDQSRHWEPAGPITEGYIGPFSSIKVPIVFSPVTPGTVQSRFQFTFKNQQCPTLHFRAIGVAVDVPVWVPKSIVDLKICMFDRLYQDTVQVHTRSKAALRLKFEVCKELRGHMELLPETGYIQALSTYSVQLKFLPRHTLPEDAGKYFDRESRILEAPLTIRVADQVKPIEFTVHATVTTSDLELSPLEVDFGYCTIYEAVRTPVSVCNLSLLPQEFGFVGVPKFVDIQPNDGFGTILPLETVELDLIFQPIYRSYLK</sequence>
<accession>L5LCN7</accession>
<evidence type="ECO:0000313" key="5">
    <source>
        <dbReference type="Proteomes" id="UP000010556"/>
    </source>
</evidence>
<protein>
    <submittedName>
        <fullName evidence="4">Uncharacterized protein</fullName>
    </submittedName>
</protein>
<keyword evidence="5" id="KW-1185">Reference proteome</keyword>
<feature type="domain" description="CFAP74 second Ig-like" evidence="1">
    <location>
        <begin position="211"/>
        <end position="265"/>
    </location>
</feature>
<dbReference type="InterPro" id="IPR056306">
    <property type="entry name" value="Ig-CFAP74_2nd"/>
</dbReference>
<feature type="domain" description="CFAP74 fourth Ig-like" evidence="3">
    <location>
        <begin position="386"/>
        <end position="452"/>
    </location>
</feature>